<gene>
    <name evidence="2" type="ORF">ICN82_05175</name>
</gene>
<dbReference type="AlphaFoldDB" id="A0A8J6YXD4"/>
<protein>
    <submittedName>
        <fullName evidence="2">DUF1127 domain-containing protein</fullName>
    </submittedName>
</protein>
<keyword evidence="3" id="KW-1185">Reference proteome</keyword>
<dbReference type="Pfam" id="PF06568">
    <property type="entry name" value="YjiS-like"/>
    <property type="match status" value="1"/>
</dbReference>
<comment type="caution">
    <text evidence="2">The sequence shown here is derived from an EMBL/GenBank/DDBJ whole genome shotgun (WGS) entry which is preliminary data.</text>
</comment>
<dbReference type="EMBL" id="JACVXA010000010">
    <property type="protein sequence ID" value="MBE3637596.1"/>
    <property type="molecule type" value="Genomic_DNA"/>
</dbReference>
<dbReference type="RefSeq" id="WP_193180407.1">
    <property type="nucleotide sequence ID" value="NZ_JACVXA010000010.1"/>
</dbReference>
<evidence type="ECO:0000313" key="2">
    <source>
        <dbReference type="EMBL" id="MBE3637596.1"/>
    </source>
</evidence>
<feature type="domain" description="YjiS-like" evidence="1">
    <location>
        <begin position="26"/>
        <end position="60"/>
    </location>
</feature>
<reference evidence="2" key="1">
    <citation type="submission" date="2020-09" db="EMBL/GenBank/DDBJ databases">
        <title>A novel bacterium of genus Mangrovicoccus, isolated from South China Sea.</title>
        <authorList>
            <person name="Huang H."/>
            <person name="Mo K."/>
            <person name="Hu Y."/>
        </authorList>
    </citation>
    <scope>NUCLEOTIDE SEQUENCE</scope>
    <source>
        <strain evidence="2">HB182678</strain>
    </source>
</reference>
<evidence type="ECO:0000313" key="3">
    <source>
        <dbReference type="Proteomes" id="UP000609121"/>
    </source>
</evidence>
<sequence length="70" mass="7573">MTDFAITRPAAPLFGGRIQTFFAGVAEGLRRYQSFRVACAELEMLSDRELADLGIARREIAAVAAKAARG</sequence>
<evidence type="ECO:0000259" key="1">
    <source>
        <dbReference type="Pfam" id="PF06568"/>
    </source>
</evidence>
<accession>A0A8J6YXD4</accession>
<dbReference type="InterPro" id="IPR009506">
    <property type="entry name" value="YjiS-like"/>
</dbReference>
<name>A0A8J6YXD4_9RHOB</name>
<dbReference type="Proteomes" id="UP000609121">
    <property type="component" value="Unassembled WGS sequence"/>
</dbReference>
<proteinExistence type="predicted"/>
<organism evidence="2 3">
    <name type="scientific">Mangrovicoccus algicola</name>
    <dbReference type="NCBI Taxonomy" id="2771008"/>
    <lineage>
        <taxon>Bacteria</taxon>
        <taxon>Pseudomonadati</taxon>
        <taxon>Pseudomonadota</taxon>
        <taxon>Alphaproteobacteria</taxon>
        <taxon>Rhodobacterales</taxon>
        <taxon>Paracoccaceae</taxon>
        <taxon>Mangrovicoccus</taxon>
    </lineage>
</organism>